<dbReference type="InterPro" id="IPR015683">
    <property type="entry name" value="Ionotropic_Glu_rcpt"/>
</dbReference>
<dbReference type="Pfam" id="PF00060">
    <property type="entry name" value="Lig_chan"/>
    <property type="match status" value="1"/>
</dbReference>
<keyword evidence="2" id="KW-0813">Transport</keyword>
<evidence type="ECO:0000313" key="14">
    <source>
        <dbReference type="EMBL" id="CAG9317842.1"/>
    </source>
</evidence>
<keyword evidence="15" id="KW-1185">Reference proteome</keyword>
<evidence type="ECO:0000256" key="11">
    <source>
        <dbReference type="SAM" id="Phobius"/>
    </source>
</evidence>
<protein>
    <recommendedName>
        <fullName evidence="13">Solute-binding protein family 3/N-terminal domain-containing protein</fullName>
    </recommendedName>
</protein>
<evidence type="ECO:0000313" key="15">
    <source>
        <dbReference type="Proteomes" id="UP001162131"/>
    </source>
</evidence>
<keyword evidence="4 11" id="KW-1133">Transmembrane helix</keyword>
<sequence length="462" mass="52185">MMFLHFLGILSSVACYKVVTSPWAPIVNCEIGANSTTFSGYALALLELMAEDLNISDDYTVECESYDDMINKVKNKEADFAIGGISITSDLYDSFTLSIPTIDSGLVLIVNKETRNLLWLFLEPFDYTLWICWIFSGVFVAHVLWILERSDKGAISFAYPDGILQALWQTYASLFLASDRKIKTIPGRLFQLSYWLISYILLAAYAADLATRLSISLKYTTIKSYQDLSGEKVGCFTKDASILNYFKADSKSYNNDATEGKNMLSDLKNGNLDAVALPKPLAIYLASQDCELAIVGNIFANDYYTMIFRDDFDAEMFAKLNRVLQMLTENYESKALENFYFLEANGDPCYDTETMPINLTEVGGLWAVLGVGIFLSISMHYVIKKFVIKKTNKEDNYQLNFVDPNTPDDNDLMNKFQKILGSSEVKVSDKMKELEECIRRYSSGCSLFESTLKKMSNTLEEL</sequence>
<dbReference type="EMBL" id="CAJZBQ010000018">
    <property type="protein sequence ID" value="CAG9317842.1"/>
    <property type="molecule type" value="Genomic_DNA"/>
</dbReference>
<dbReference type="AlphaFoldDB" id="A0AAU9ISN5"/>
<feature type="signal peptide" evidence="12">
    <location>
        <begin position="1"/>
        <end position="15"/>
    </location>
</feature>
<evidence type="ECO:0000256" key="2">
    <source>
        <dbReference type="ARBA" id="ARBA00022448"/>
    </source>
</evidence>
<evidence type="ECO:0000256" key="8">
    <source>
        <dbReference type="ARBA" id="ARBA00023180"/>
    </source>
</evidence>
<feature type="transmembrane region" description="Helical" evidence="11">
    <location>
        <begin position="127"/>
        <end position="147"/>
    </location>
</feature>
<dbReference type="SUPFAM" id="SSF53850">
    <property type="entry name" value="Periplasmic binding protein-like II"/>
    <property type="match status" value="1"/>
</dbReference>
<feature type="chain" id="PRO_5043616991" description="Solute-binding protein family 3/N-terminal domain-containing protein" evidence="12">
    <location>
        <begin position="16"/>
        <end position="462"/>
    </location>
</feature>
<keyword evidence="8" id="KW-0325">Glycoprotein</keyword>
<feature type="domain" description="Solute-binding protein family 3/N-terminal" evidence="13">
    <location>
        <begin position="28"/>
        <end position="344"/>
    </location>
</feature>
<dbReference type="InterPro" id="IPR001638">
    <property type="entry name" value="Solute-binding_3/MltF_N"/>
</dbReference>
<keyword evidence="3 11" id="KW-0812">Transmembrane</keyword>
<feature type="transmembrane region" description="Helical" evidence="11">
    <location>
        <begin position="364"/>
        <end position="383"/>
    </location>
</feature>
<evidence type="ECO:0000256" key="12">
    <source>
        <dbReference type="SAM" id="SignalP"/>
    </source>
</evidence>
<keyword evidence="5" id="KW-0406">Ion transport</keyword>
<dbReference type="PANTHER" id="PTHR18966">
    <property type="entry name" value="IONOTROPIC GLUTAMATE RECEPTOR"/>
    <property type="match status" value="1"/>
</dbReference>
<accession>A0AAU9ISN5</accession>
<dbReference type="GO" id="GO:0015276">
    <property type="term" value="F:ligand-gated monoatomic ion channel activity"/>
    <property type="evidence" value="ECO:0007669"/>
    <property type="project" value="InterPro"/>
</dbReference>
<dbReference type="GO" id="GO:0016020">
    <property type="term" value="C:membrane"/>
    <property type="evidence" value="ECO:0007669"/>
    <property type="project" value="UniProtKB-SubCell"/>
</dbReference>
<organism evidence="14 15">
    <name type="scientific">Blepharisma stoltei</name>
    <dbReference type="NCBI Taxonomy" id="1481888"/>
    <lineage>
        <taxon>Eukaryota</taxon>
        <taxon>Sar</taxon>
        <taxon>Alveolata</taxon>
        <taxon>Ciliophora</taxon>
        <taxon>Postciliodesmatophora</taxon>
        <taxon>Heterotrichea</taxon>
        <taxon>Heterotrichida</taxon>
        <taxon>Blepharismidae</taxon>
        <taxon>Blepharisma</taxon>
    </lineage>
</organism>
<dbReference type="SMART" id="SM00062">
    <property type="entry name" value="PBPb"/>
    <property type="match status" value="1"/>
</dbReference>
<dbReference type="Gene3D" id="1.10.287.70">
    <property type="match status" value="1"/>
</dbReference>
<keyword evidence="9" id="KW-1071">Ligand-gated ion channel</keyword>
<evidence type="ECO:0000256" key="1">
    <source>
        <dbReference type="ARBA" id="ARBA00004141"/>
    </source>
</evidence>
<name>A0AAU9ISN5_9CILI</name>
<reference evidence="14" key="1">
    <citation type="submission" date="2021-09" db="EMBL/GenBank/DDBJ databases">
        <authorList>
            <consortium name="AG Swart"/>
            <person name="Singh M."/>
            <person name="Singh A."/>
            <person name="Seah K."/>
            <person name="Emmerich C."/>
        </authorList>
    </citation>
    <scope>NUCLEOTIDE SEQUENCE</scope>
    <source>
        <strain evidence="14">ATCC30299</strain>
    </source>
</reference>
<comment type="caution">
    <text evidence="14">The sequence shown here is derived from an EMBL/GenBank/DDBJ whole genome shotgun (WGS) entry which is preliminary data.</text>
</comment>
<keyword evidence="10" id="KW-0407">Ion channel</keyword>
<evidence type="ECO:0000256" key="3">
    <source>
        <dbReference type="ARBA" id="ARBA00022692"/>
    </source>
</evidence>
<keyword evidence="6 11" id="KW-0472">Membrane</keyword>
<evidence type="ECO:0000256" key="6">
    <source>
        <dbReference type="ARBA" id="ARBA00023136"/>
    </source>
</evidence>
<evidence type="ECO:0000256" key="5">
    <source>
        <dbReference type="ARBA" id="ARBA00023065"/>
    </source>
</evidence>
<feature type="transmembrane region" description="Helical" evidence="11">
    <location>
        <begin position="189"/>
        <end position="207"/>
    </location>
</feature>
<evidence type="ECO:0000259" key="13">
    <source>
        <dbReference type="SMART" id="SM00062"/>
    </source>
</evidence>
<evidence type="ECO:0000256" key="10">
    <source>
        <dbReference type="ARBA" id="ARBA00023303"/>
    </source>
</evidence>
<keyword evidence="7" id="KW-0675">Receptor</keyword>
<evidence type="ECO:0000256" key="7">
    <source>
        <dbReference type="ARBA" id="ARBA00023170"/>
    </source>
</evidence>
<dbReference type="InterPro" id="IPR001320">
    <property type="entry name" value="Iontro_rcpt_C"/>
</dbReference>
<comment type="subcellular location">
    <subcellularLocation>
        <location evidence="1">Membrane</location>
        <topology evidence="1">Multi-pass membrane protein</topology>
    </subcellularLocation>
</comment>
<dbReference type="Gene3D" id="3.40.190.10">
    <property type="entry name" value="Periplasmic binding protein-like II"/>
    <property type="match status" value="1"/>
</dbReference>
<proteinExistence type="predicted"/>
<gene>
    <name evidence="14" type="ORF">BSTOLATCC_MIC19082</name>
</gene>
<evidence type="ECO:0000256" key="9">
    <source>
        <dbReference type="ARBA" id="ARBA00023286"/>
    </source>
</evidence>
<evidence type="ECO:0000256" key="4">
    <source>
        <dbReference type="ARBA" id="ARBA00022989"/>
    </source>
</evidence>
<dbReference type="Proteomes" id="UP001162131">
    <property type="component" value="Unassembled WGS sequence"/>
</dbReference>
<keyword evidence="12" id="KW-0732">Signal</keyword>